<dbReference type="AlphaFoldDB" id="A0A1X7UUL2"/>
<name>A0A1X7UUL2_AMPQE</name>
<sequence>MHGFITIRVVICGLIYYVCMKFMKSFSVATLIIKIGM</sequence>
<dbReference type="EnsemblMetazoa" id="Aqu2.1.31356_001">
    <property type="protein sequence ID" value="Aqu2.1.31356_001"/>
    <property type="gene ID" value="Aqu2.1.31356"/>
</dbReference>
<keyword evidence="1" id="KW-0812">Transmembrane</keyword>
<keyword evidence="1" id="KW-0472">Membrane</keyword>
<evidence type="ECO:0000256" key="1">
    <source>
        <dbReference type="SAM" id="Phobius"/>
    </source>
</evidence>
<keyword evidence="1" id="KW-1133">Transmembrane helix</keyword>
<reference evidence="2" key="1">
    <citation type="submission" date="2017-05" db="UniProtKB">
        <authorList>
            <consortium name="EnsemblMetazoa"/>
        </authorList>
    </citation>
    <scope>IDENTIFICATION</scope>
</reference>
<feature type="transmembrane region" description="Helical" evidence="1">
    <location>
        <begin position="6"/>
        <end position="33"/>
    </location>
</feature>
<organism evidence="2">
    <name type="scientific">Amphimedon queenslandica</name>
    <name type="common">Sponge</name>
    <dbReference type="NCBI Taxonomy" id="400682"/>
    <lineage>
        <taxon>Eukaryota</taxon>
        <taxon>Metazoa</taxon>
        <taxon>Porifera</taxon>
        <taxon>Demospongiae</taxon>
        <taxon>Heteroscleromorpha</taxon>
        <taxon>Haplosclerida</taxon>
        <taxon>Niphatidae</taxon>
        <taxon>Amphimedon</taxon>
    </lineage>
</organism>
<proteinExistence type="predicted"/>
<evidence type="ECO:0000313" key="2">
    <source>
        <dbReference type="EnsemblMetazoa" id="Aqu2.1.31356_001"/>
    </source>
</evidence>
<accession>A0A1X7UUL2</accession>
<dbReference type="InParanoid" id="A0A1X7UUL2"/>
<protein>
    <submittedName>
        <fullName evidence="2">Uncharacterized protein</fullName>
    </submittedName>
</protein>